<keyword evidence="9" id="KW-0963">Cytoplasm</keyword>
<evidence type="ECO:0000256" key="8">
    <source>
        <dbReference type="ARBA" id="ARBA00022833"/>
    </source>
</evidence>
<evidence type="ECO:0000256" key="1">
    <source>
        <dbReference type="ARBA" id="ARBA00010875"/>
    </source>
</evidence>
<dbReference type="RefSeq" id="WP_011827313.1">
    <property type="nucleotide sequence ID" value="NC_008820.1"/>
</dbReference>
<evidence type="ECO:0000256" key="6">
    <source>
        <dbReference type="ARBA" id="ARBA00022759"/>
    </source>
</evidence>
<evidence type="ECO:0000256" key="5">
    <source>
        <dbReference type="ARBA" id="ARBA00022723"/>
    </source>
</evidence>
<dbReference type="HAMAP" id="MF_00009">
    <property type="entry name" value="Endoribonucl_YbeY"/>
    <property type="match status" value="1"/>
</dbReference>
<dbReference type="PANTHER" id="PTHR46986">
    <property type="entry name" value="ENDORIBONUCLEASE YBEY, CHLOROPLASTIC"/>
    <property type="match status" value="1"/>
</dbReference>
<dbReference type="Proteomes" id="UP000002274">
    <property type="component" value="Chromosome"/>
</dbReference>
<name>A2CDB0_PROM3</name>
<comment type="cofactor">
    <cofactor evidence="9">
        <name>Zn(2+)</name>
        <dbReference type="ChEBI" id="CHEBI:29105"/>
    </cofactor>
    <text evidence="9">Binds 1 zinc ion.</text>
</comment>
<comment type="function">
    <text evidence="9">Single strand-specific metallo-endoribonuclease involved in late-stage 70S ribosome quality control and in maturation of the 3' terminus of the 16S rRNA.</text>
</comment>
<gene>
    <name evidence="9" type="primary">ybeY</name>
    <name evidence="10" type="ordered locus">P9303_27401</name>
</gene>
<dbReference type="Pfam" id="PF02130">
    <property type="entry name" value="YbeY"/>
    <property type="match status" value="1"/>
</dbReference>
<dbReference type="InterPro" id="IPR002036">
    <property type="entry name" value="YbeY"/>
</dbReference>
<evidence type="ECO:0000256" key="7">
    <source>
        <dbReference type="ARBA" id="ARBA00022801"/>
    </source>
</evidence>
<dbReference type="GO" id="GO:0008270">
    <property type="term" value="F:zinc ion binding"/>
    <property type="evidence" value="ECO:0007669"/>
    <property type="project" value="UniProtKB-UniRule"/>
</dbReference>
<keyword evidence="8 9" id="KW-0862">Zinc</keyword>
<dbReference type="SUPFAM" id="SSF55486">
    <property type="entry name" value="Metalloproteases ('zincins'), catalytic domain"/>
    <property type="match status" value="1"/>
</dbReference>
<dbReference type="AlphaFoldDB" id="A2CDB0"/>
<reference evidence="10 11" key="1">
    <citation type="journal article" date="2007" name="PLoS Genet.">
        <title>Patterns and implications of gene gain and loss in the evolution of Prochlorococcus.</title>
        <authorList>
            <person name="Kettler G.C."/>
            <person name="Martiny A.C."/>
            <person name="Huang K."/>
            <person name="Zucker J."/>
            <person name="Coleman M.L."/>
            <person name="Rodrigue S."/>
            <person name="Chen F."/>
            <person name="Lapidus A."/>
            <person name="Ferriera S."/>
            <person name="Johnson J."/>
            <person name="Steglich C."/>
            <person name="Church G.M."/>
            <person name="Richardson P."/>
            <person name="Chisholm S.W."/>
        </authorList>
    </citation>
    <scope>NUCLEOTIDE SEQUENCE [LARGE SCALE GENOMIC DNA]</scope>
    <source>
        <strain evidence="10 11">MIT 9303</strain>
    </source>
</reference>
<accession>A2CDB0</accession>
<keyword evidence="2 9" id="KW-0690">Ribosome biogenesis</keyword>
<comment type="similarity">
    <text evidence="1 9">Belongs to the endoribonuclease YbeY family.</text>
</comment>
<keyword evidence="3 9" id="KW-0698">rRNA processing</keyword>
<dbReference type="BioCyc" id="PMAR59922:G1G80-2403-MONOMER"/>
<keyword evidence="7 9" id="KW-0378">Hydrolase</keyword>
<dbReference type="STRING" id="59922.P9303_27401"/>
<dbReference type="PROSITE" id="PS01306">
    <property type="entry name" value="UPF0054"/>
    <property type="match status" value="1"/>
</dbReference>
<dbReference type="EC" id="3.1.-.-" evidence="9"/>
<evidence type="ECO:0000256" key="9">
    <source>
        <dbReference type="HAMAP-Rule" id="MF_00009"/>
    </source>
</evidence>
<dbReference type="GO" id="GO:0005737">
    <property type="term" value="C:cytoplasm"/>
    <property type="evidence" value="ECO:0007669"/>
    <property type="project" value="UniProtKB-SubCell"/>
</dbReference>
<keyword evidence="5 9" id="KW-0479">Metal-binding</keyword>
<sequence length="187" mass="20965">MSALQTSPINLDLDLAFHPANDDALTSLVDADTKRRLTNASPWQQDLTAWIESVRRDPTLTCPEIVRLSPMLSLGLQLTDDATITELNHAWRQRSETTDVLSFPALDNSLVLPTDTCVELGDIVVSVQTAQRQAKQHSHELGLELRWLVSHGLLHLLGWDHPTDQSLKTMLSYQEQLLSINGKVHHH</sequence>
<evidence type="ECO:0000313" key="10">
    <source>
        <dbReference type="EMBL" id="ABM79470.1"/>
    </source>
</evidence>
<evidence type="ECO:0000313" key="11">
    <source>
        <dbReference type="Proteomes" id="UP000002274"/>
    </source>
</evidence>
<dbReference type="InterPro" id="IPR023091">
    <property type="entry name" value="MetalPrtase_cat_dom_sf_prd"/>
</dbReference>
<feature type="binding site" evidence="9">
    <location>
        <position position="155"/>
    </location>
    <ligand>
        <name>Zn(2+)</name>
        <dbReference type="ChEBI" id="CHEBI:29105"/>
        <note>catalytic</note>
    </ligand>
</feature>
<feature type="binding site" evidence="9">
    <location>
        <position position="161"/>
    </location>
    <ligand>
        <name>Zn(2+)</name>
        <dbReference type="ChEBI" id="CHEBI:29105"/>
        <note>catalytic</note>
    </ligand>
</feature>
<proteinExistence type="inferred from homology"/>
<dbReference type="Gene3D" id="3.40.390.30">
    <property type="entry name" value="Metalloproteases ('zincins'), catalytic domain"/>
    <property type="match status" value="1"/>
</dbReference>
<dbReference type="KEGG" id="pmf:P9303_27401"/>
<evidence type="ECO:0000256" key="2">
    <source>
        <dbReference type="ARBA" id="ARBA00022517"/>
    </source>
</evidence>
<protein>
    <recommendedName>
        <fullName evidence="9">Endoribonuclease YbeY</fullName>
        <ecNumber evidence="9">3.1.-.-</ecNumber>
    </recommendedName>
</protein>
<keyword evidence="4 9" id="KW-0540">Nuclease</keyword>
<dbReference type="HOGENOM" id="CLU_106710_3_0_3"/>
<keyword evidence="6 9" id="KW-0255">Endonuclease</keyword>
<organism evidence="10 11">
    <name type="scientific">Prochlorococcus marinus (strain MIT 9303)</name>
    <dbReference type="NCBI Taxonomy" id="59922"/>
    <lineage>
        <taxon>Bacteria</taxon>
        <taxon>Bacillati</taxon>
        <taxon>Cyanobacteriota</taxon>
        <taxon>Cyanophyceae</taxon>
        <taxon>Synechococcales</taxon>
        <taxon>Prochlorococcaceae</taxon>
        <taxon>Prochlorococcus</taxon>
    </lineage>
</organism>
<comment type="subcellular location">
    <subcellularLocation>
        <location evidence="9">Cytoplasm</location>
    </subcellularLocation>
</comment>
<dbReference type="GO" id="GO:0006364">
    <property type="term" value="P:rRNA processing"/>
    <property type="evidence" value="ECO:0007669"/>
    <property type="project" value="UniProtKB-UniRule"/>
</dbReference>
<dbReference type="EMBL" id="CP000554">
    <property type="protein sequence ID" value="ABM79470.1"/>
    <property type="molecule type" value="Genomic_DNA"/>
</dbReference>
<evidence type="ECO:0000256" key="3">
    <source>
        <dbReference type="ARBA" id="ARBA00022552"/>
    </source>
</evidence>
<dbReference type="GO" id="GO:0004521">
    <property type="term" value="F:RNA endonuclease activity"/>
    <property type="evidence" value="ECO:0007669"/>
    <property type="project" value="UniProtKB-UniRule"/>
</dbReference>
<feature type="binding site" evidence="9">
    <location>
        <position position="151"/>
    </location>
    <ligand>
        <name>Zn(2+)</name>
        <dbReference type="ChEBI" id="CHEBI:29105"/>
        <note>catalytic</note>
    </ligand>
</feature>
<dbReference type="GO" id="GO:0004222">
    <property type="term" value="F:metalloendopeptidase activity"/>
    <property type="evidence" value="ECO:0007669"/>
    <property type="project" value="InterPro"/>
</dbReference>
<evidence type="ECO:0000256" key="4">
    <source>
        <dbReference type="ARBA" id="ARBA00022722"/>
    </source>
</evidence>
<dbReference type="InterPro" id="IPR020549">
    <property type="entry name" value="YbeY_CS"/>
</dbReference>
<dbReference type="PANTHER" id="PTHR46986:SF1">
    <property type="entry name" value="ENDORIBONUCLEASE YBEY, CHLOROPLASTIC"/>
    <property type="match status" value="1"/>
</dbReference>
<dbReference type="NCBIfam" id="TIGR00043">
    <property type="entry name" value="rRNA maturation RNase YbeY"/>
    <property type="match status" value="1"/>
</dbReference>